<evidence type="ECO:0000256" key="6">
    <source>
        <dbReference type="ARBA" id="ARBA00023235"/>
    </source>
</evidence>
<comment type="subcellular location">
    <subcellularLocation>
        <location evidence="8">Cytoplasm</location>
    </subcellularLocation>
</comment>
<evidence type="ECO:0000256" key="1">
    <source>
        <dbReference type="ARBA" id="ARBA00005196"/>
    </source>
</evidence>
<dbReference type="NCBIfam" id="TIGR00652">
    <property type="entry name" value="DapF"/>
    <property type="match status" value="1"/>
</dbReference>
<dbReference type="InterPro" id="IPR018510">
    <property type="entry name" value="DAP_epimerase_AS"/>
</dbReference>
<dbReference type="Gene3D" id="3.10.310.10">
    <property type="entry name" value="Diaminopimelate Epimerase, Chain A, domain 1"/>
    <property type="match status" value="2"/>
</dbReference>
<evidence type="ECO:0000313" key="10">
    <source>
        <dbReference type="EMBL" id="TCJ20027.1"/>
    </source>
</evidence>
<comment type="pathway">
    <text evidence="1 8">Amino-acid biosynthesis; L-lysine biosynthesis via DAP pathway; DL-2,6-diaminopimelate from LL-2,6-diaminopimelate: step 1/1.</text>
</comment>
<dbReference type="EMBL" id="SKBU01000006">
    <property type="protein sequence ID" value="TCJ20027.1"/>
    <property type="molecule type" value="Genomic_DNA"/>
</dbReference>
<reference evidence="10 11" key="1">
    <citation type="submission" date="2019-03" db="EMBL/GenBank/DDBJ databases">
        <title>Whole genome sequence of a novel Rubrobacter taiwanensis strain, isolated from Yellowstone National Park.</title>
        <authorList>
            <person name="Freed S."/>
            <person name="Ramaley R.F."/>
            <person name="Kyndt J.A."/>
        </authorList>
    </citation>
    <scope>NUCLEOTIDE SEQUENCE [LARGE SCALE GENOMIC DNA]</scope>
    <source>
        <strain evidence="10 11">Yellowstone</strain>
    </source>
</reference>
<dbReference type="UniPathway" id="UPA00034">
    <property type="reaction ID" value="UER00025"/>
</dbReference>
<dbReference type="AlphaFoldDB" id="A0A4R1BRQ0"/>
<evidence type="ECO:0000256" key="3">
    <source>
        <dbReference type="ARBA" id="ARBA00013080"/>
    </source>
</evidence>
<dbReference type="Proteomes" id="UP000295244">
    <property type="component" value="Unassembled WGS sequence"/>
</dbReference>
<dbReference type="GO" id="GO:0008837">
    <property type="term" value="F:diaminopimelate epimerase activity"/>
    <property type="evidence" value="ECO:0007669"/>
    <property type="project" value="UniProtKB-UniRule"/>
</dbReference>
<comment type="subunit">
    <text evidence="8">Homodimer.</text>
</comment>
<dbReference type="EC" id="5.1.1.7" evidence="3 8"/>
<evidence type="ECO:0000256" key="9">
    <source>
        <dbReference type="PROSITE-ProRule" id="PRU10125"/>
    </source>
</evidence>
<dbReference type="PANTHER" id="PTHR31689">
    <property type="entry name" value="DIAMINOPIMELATE EPIMERASE, CHLOROPLASTIC"/>
    <property type="match status" value="1"/>
</dbReference>
<proteinExistence type="inferred from homology"/>
<feature type="active site" description="Proton donor" evidence="8">
    <location>
        <position position="74"/>
    </location>
</feature>
<dbReference type="HAMAP" id="MF_00197">
    <property type="entry name" value="DAP_epimerase"/>
    <property type="match status" value="1"/>
</dbReference>
<feature type="binding site" evidence="8">
    <location>
        <position position="177"/>
    </location>
    <ligand>
        <name>substrate</name>
    </ligand>
</feature>
<evidence type="ECO:0000256" key="4">
    <source>
        <dbReference type="ARBA" id="ARBA00022605"/>
    </source>
</evidence>
<keyword evidence="4 8" id="KW-0028">Amino-acid biosynthesis</keyword>
<keyword evidence="8" id="KW-0963">Cytoplasm</keyword>
<evidence type="ECO:0000313" key="11">
    <source>
        <dbReference type="Proteomes" id="UP000295244"/>
    </source>
</evidence>
<feature type="binding site" evidence="8">
    <location>
        <begin position="205"/>
        <end position="206"/>
    </location>
    <ligand>
        <name>substrate</name>
    </ligand>
</feature>
<comment type="caution">
    <text evidence="8">Lacks conserved residue(s) required for the propagation of feature annotation.</text>
</comment>
<feature type="binding site" evidence="8">
    <location>
        <position position="141"/>
    </location>
    <ligand>
        <name>substrate</name>
    </ligand>
</feature>
<evidence type="ECO:0000256" key="8">
    <source>
        <dbReference type="HAMAP-Rule" id="MF_00197"/>
    </source>
</evidence>
<dbReference type="Pfam" id="PF01678">
    <property type="entry name" value="DAP_epimerase"/>
    <property type="match status" value="2"/>
</dbReference>
<evidence type="ECO:0000256" key="2">
    <source>
        <dbReference type="ARBA" id="ARBA00010219"/>
    </source>
</evidence>
<dbReference type="OrthoDB" id="9805408at2"/>
<dbReference type="GO" id="GO:0009089">
    <property type="term" value="P:lysine biosynthetic process via diaminopimelate"/>
    <property type="evidence" value="ECO:0007669"/>
    <property type="project" value="UniProtKB-UniRule"/>
</dbReference>
<comment type="function">
    <text evidence="8">Catalyzes the stereoinversion of LL-2,6-diaminopimelate (L,L-DAP) to meso-diaminopimelate (meso-DAP), a precursor of L-lysine and an essential component of the bacterial peptidoglycan.</text>
</comment>
<keyword evidence="6 8" id="KW-0413">Isomerase</keyword>
<dbReference type="PANTHER" id="PTHR31689:SF0">
    <property type="entry name" value="DIAMINOPIMELATE EPIMERASE"/>
    <property type="match status" value="1"/>
</dbReference>
<feature type="binding site" evidence="8">
    <location>
        <begin position="195"/>
        <end position="196"/>
    </location>
    <ligand>
        <name>substrate</name>
    </ligand>
</feature>
<feature type="binding site" evidence="8">
    <location>
        <position position="14"/>
    </location>
    <ligand>
        <name>substrate</name>
    </ligand>
</feature>
<accession>A0A4R1BRQ0</accession>
<dbReference type="RefSeq" id="WP_132688533.1">
    <property type="nucleotide sequence ID" value="NZ_SKBU01000006.1"/>
</dbReference>
<feature type="active site" evidence="9">
    <location>
        <position position="74"/>
    </location>
</feature>
<organism evidence="10 11">
    <name type="scientific">Rubrobacter taiwanensis</name>
    <dbReference type="NCBI Taxonomy" id="185139"/>
    <lineage>
        <taxon>Bacteria</taxon>
        <taxon>Bacillati</taxon>
        <taxon>Actinomycetota</taxon>
        <taxon>Rubrobacteria</taxon>
        <taxon>Rubrobacterales</taxon>
        <taxon>Rubrobacteraceae</taxon>
        <taxon>Rubrobacter</taxon>
    </lineage>
</organism>
<comment type="caution">
    <text evidence="10">The sequence shown here is derived from an EMBL/GenBank/DDBJ whole genome shotgun (WGS) entry which is preliminary data.</text>
</comment>
<name>A0A4R1BRQ0_9ACTN</name>
<sequence>MASVRFTKMHGCGNDFLIFEPEEVEGADLSGLARRACERRFGVGADGILIPAGSDAADVKMIYYNSDGSVAEMCGNGIRCLARYLGDRGRVQSAFTVETGAGLKKILLREDGSSRVDLGVPAVRGRIALYGYAFLRVSTGNPHAVTFLGDERVVEELDLGEIGPAVERHPAFPEGTNVEFAHVRGAHEIRMRIWERGAGATLASGTGSGATAVAAIHRRLAESPVRVVLDGGTVEVEWAGEGEPVYMSGPAEYVCEGELLI</sequence>
<feature type="binding site" evidence="8">
    <location>
        <position position="65"/>
    </location>
    <ligand>
        <name>substrate</name>
    </ligand>
</feature>
<dbReference type="GO" id="GO:0005829">
    <property type="term" value="C:cytosol"/>
    <property type="evidence" value="ECO:0007669"/>
    <property type="project" value="TreeGrafter"/>
</dbReference>
<feature type="site" description="Could be important to modulate the pK values of the two catalytic cysteine residues" evidence="8">
    <location>
        <position position="143"/>
    </location>
</feature>
<comment type="catalytic activity">
    <reaction evidence="7 8">
        <text>(2S,6S)-2,6-diaminopimelate = meso-2,6-diaminopimelate</text>
        <dbReference type="Rhea" id="RHEA:15393"/>
        <dbReference type="ChEBI" id="CHEBI:57609"/>
        <dbReference type="ChEBI" id="CHEBI:57791"/>
        <dbReference type="EC" id="5.1.1.7"/>
    </reaction>
</comment>
<comment type="similarity">
    <text evidence="2 8">Belongs to the diaminopimelate epimerase family.</text>
</comment>
<protein>
    <recommendedName>
        <fullName evidence="3 8">Diaminopimelate epimerase</fullName>
        <shortName evidence="8">DAP epimerase</shortName>
        <ecNumber evidence="3 8">5.1.1.7</ecNumber>
    </recommendedName>
    <alternativeName>
        <fullName evidence="8">PLP-independent amino acid racemase</fullName>
    </alternativeName>
</protein>
<gene>
    <name evidence="8" type="primary">dapF</name>
    <name evidence="10" type="ORF">E0L93_03530</name>
</gene>
<dbReference type="SUPFAM" id="SSF54506">
    <property type="entry name" value="Diaminopimelate epimerase-like"/>
    <property type="match status" value="2"/>
</dbReference>
<dbReference type="InterPro" id="IPR001653">
    <property type="entry name" value="DAP_epimerase_DapF"/>
</dbReference>
<keyword evidence="11" id="KW-1185">Reference proteome</keyword>
<feature type="binding site" evidence="8">
    <location>
        <begin position="75"/>
        <end position="76"/>
    </location>
    <ligand>
        <name>substrate</name>
    </ligand>
</feature>
<dbReference type="PROSITE" id="PS01326">
    <property type="entry name" value="DAP_EPIMERASE"/>
    <property type="match status" value="1"/>
</dbReference>
<evidence type="ECO:0000256" key="5">
    <source>
        <dbReference type="ARBA" id="ARBA00023154"/>
    </source>
</evidence>
<keyword evidence="5 8" id="KW-0457">Lysine biosynthesis</keyword>
<feature type="site" description="Could be important to modulate the pK values of the two catalytic cysteine residues" evidence="8">
    <location>
        <position position="195"/>
    </location>
</feature>
<evidence type="ECO:0000256" key="7">
    <source>
        <dbReference type="ARBA" id="ARBA00051712"/>
    </source>
</evidence>